<reference evidence="1 2" key="1">
    <citation type="submission" date="2019-05" db="EMBL/GenBank/DDBJ databases">
        <title>Draft genome sequence of Actinomadura sp. 14C53.</title>
        <authorList>
            <person name="Saricaoglu S."/>
            <person name="Isik K."/>
        </authorList>
    </citation>
    <scope>NUCLEOTIDE SEQUENCE [LARGE SCALE GENOMIC DNA]</scope>
    <source>
        <strain evidence="1 2">14C53</strain>
    </source>
</reference>
<comment type="caution">
    <text evidence="1">The sequence shown here is derived from an EMBL/GenBank/DDBJ whole genome shotgun (WGS) entry which is preliminary data.</text>
</comment>
<dbReference type="RefSeq" id="WP_138647136.1">
    <property type="nucleotide sequence ID" value="NZ_VCKW01000119.1"/>
</dbReference>
<dbReference type="AlphaFoldDB" id="A0A5C4J8T0"/>
<evidence type="ECO:0000313" key="2">
    <source>
        <dbReference type="Proteomes" id="UP000309174"/>
    </source>
</evidence>
<dbReference type="EMBL" id="VCKW01000119">
    <property type="protein sequence ID" value="TMQ95310.1"/>
    <property type="molecule type" value="Genomic_DNA"/>
</dbReference>
<organism evidence="1 2">
    <name type="scientific">Actinomadura soli</name>
    <dbReference type="NCBI Taxonomy" id="2508997"/>
    <lineage>
        <taxon>Bacteria</taxon>
        <taxon>Bacillati</taxon>
        <taxon>Actinomycetota</taxon>
        <taxon>Actinomycetes</taxon>
        <taxon>Streptosporangiales</taxon>
        <taxon>Thermomonosporaceae</taxon>
        <taxon>Actinomadura</taxon>
    </lineage>
</organism>
<gene>
    <name evidence="1" type="ORF">ETD83_22545</name>
</gene>
<keyword evidence="2" id="KW-1185">Reference proteome</keyword>
<sequence>MTRDPHQIKWCDGERDGHGVYAQYRVEFFKITTGGDPDGSGPHCGTRRAEWPIYDYRVCESSPKATTCSRWKRT</sequence>
<dbReference type="Proteomes" id="UP000309174">
    <property type="component" value="Unassembled WGS sequence"/>
</dbReference>
<evidence type="ECO:0000313" key="1">
    <source>
        <dbReference type="EMBL" id="TMQ95310.1"/>
    </source>
</evidence>
<protein>
    <submittedName>
        <fullName evidence="1">Uncharacterized protein</fullName>
    </submittedName>
</protein>
<dbReference type="OrthoDB" id="4258390at2"/>
<proteinExistence type="predicted"/>
<accession>A0A5C4J8T0</accession>
<name>A0A5C4J8T0_9ACTN</name>